<evidence type="ECO:0000313" key="3">
    <source>
        <dbReference type="Proteomes" id="UP001190700"/>
    </source>
</evidence>
<dbReference type="Proteomes" id="UP001190700">
    <property type="component" value="Unassembled WGS sequence"/>
</dbReference>
<evidence type="ECO:0000256" key="1">
    <source>
        <dbReference type="ARBA" id="ARBA00004430"/>
    </source>
</evidence>
<organism evidence="2 3">
    <name type="scientific">Cymbomonas tetramitiformis</name>
    <dbReference type="NCBI Taxonomy" id="36881"/>
    <lineage>
        <taxon>Eukaryota</taxon>
        <taxon>Viridiplantae</taxon>
        <taxon>Chlorophyta</taxon>
        <taxon>Pyramimonadophyceae</taxon>
        <taxon>Pyramimonadales</taxon>
        <taxon>Pyramimonadaceae</taxon>
        <taxon>Cymbomonas</taxon>
    </lineage>
</organism>
<proteinExistence type="predicted"/>
<dbReference type="GO" id="GO:0005930">
    <property type="term" value="C:axoneme"/>
    <property type="evidence" value="ECO:0007669"/>
    <property type="project" value="UniProtKB-SubCell"/>
</dbReference>
<accession>A0AAE0G1K2</accession>
<keyword evidence="3" id="KW-1185">Reference proteome</keyword>
<dbReference type="InterPro" id="IPR032675">
    <property type="entry name" value="LRR_dom_sf"/>
</dbReference>
<sequence>MRVGQRYLYSSLTGTLPTELGELTRLYYIGRRAAAGNGLVGAVRVSTLGHERRGEIGLLVGAVGAAAGAEEVGCAWGGGSPGSLGRAARGAAVRGQEQGRGDEAEMMALWYLYYNSLTGTLPTELGELTSLQSM</sequence>
<gene>
    <name evidence="2" type="ORF">CYMTET_22070</name>
</gene>
<evidence type="ECO:0000313" key="2">
    <source>
        <dbReference type="EMBL" id="KAK3269490.1"/>
    </source>
</evidence>
<name>A0AAE0G1K2_9CHLO</name>
<comment type="subcellular location">
    <subcellularLocation>
        <location evidence="1">Cytoplasm</location>
        <location evidence="1">Cytoskeleton</location>
        <location evidence="1">Cilium axoneme</location>
    </subcellularLocation>
</comment>
<reference evidence="2 3" key="1">
    <citation type="journal article" date="2015" name="Genome Biol. Evol.">
        <title>Comparative Genomics of a Bacterivorous Green Alga Reveals Evolutionary Causalities and Consequences of Phago-Mixotrophic Mode of Nutrition.</title>
        <authorList>
            <person name="Burns J.A."/>
            <person name="Paasch A."/>
            <person name="Narechania A."/>
            <person name="Kim E."/>
        </authorList>
    </citation>
    <scope>NUCLEOTIDE SEQUENCE [LARGE SCALE GENOMIC DNA]</scope>
    <source>
        <strain evidence="2 3">PLY_AMNH</strain>
    </source>
</reference>
<comment type="caution">
    <text evidence="2">The sequence shown here is derived from an EMBL/GenBank/DDBJ whole genome shotgun (WGS) entry which is preliminary data.</text>
</comment>
<dbReference type="Gene3D" id="3.80.10.10">
    <property type="entry name" value="Ribonuclease Inhibitor"/>
    <property type="match status" value="1"/>
</dbReference>
<dbReference type="EMBL" id="LGRX02010922">
    <property type="protein sequence ID" value="KAK3269490.1"/>
    <property type="molecule type" value="Genomic_DNA"/>
</dbReference>
<protein>
    <submittedName>
        <fullName evidence="2">Uncharacterized protein</fullName>
    </submittedName>
</protein>
<dbReference type="AlphaFoldDB" id="A0AAE0G1K2"/>